<feature type="compositionally biased region" description="Polar residues" evidence="1">
    <location>
        <begin position="786"/>
        <end position="795"/>
    </location>
</feature>
<dbReference type="Pfam" id="PF11374">
    <property type="entry name" value="DUF3176"/>
    <property type="match status" value="1"/>
</dbReference>
<evidence type="ECO:0000256" key="2">
    <source>
        <dbReference type="SAM" id="Phobius"/>
    </source>
</evidence>
<dbReference type="Proteomes" id="UP001265746">
    <property type="component" value="Unassembled WGS sequence"/>
</dbReference>
<dbReference type="AlphaFoldDB" id="A0AAD9W4D5"/>
<feature type="transmembrane region" description="Helical" evidence="2">
    <location>
        <begin position="673"/>
        <end position="693"/>
    </location>
</feature>
<dbReference type="PANTHER" id="PTHR35394:SF5">
    <property type="entry name" value="DUF3176 DOMAIN-CONTAINING PROTEIN"/>
    <property type="match status" value="1"/>
</dbReference>
<feature type="transmembrane region" description="Helical" evidence="2">
    <location>
        <begin position="119"/>
        <end position="141"/>
    </location>
</feature>
<dbReference type="EMBL" id="JAUJFL010000003">
    <property type="protein sequence ID" value="KAK2608241.1"/>
    <property type="molecule type" value="Genomic_DNA"/>
</dbReference>
<comment type="caution">
    <text evidence="3">The sequence shown here is derived from an EMBL/GenBank/DDBJ whole genome shotgun (WGS) entry which is preliminary data.</text>
</comment>
<dbReference type="PANTHER" id="PTHR35394">
    <property type="entry name" value="DUF3176 DOMAIN-CONTAINING PROTEIN"/>
    <property type="match status" value="1"/>
</dbReference>
<proteinExistence type="predicted"/>
<feature type="compositionally biased region" description="Polar residues" evidence="1">
    <location>
        <begin position="10"/>
        <end position="35"/>
    </location>
</feature>
<feature type="transmembrane region" description="Helical" evidence="2">
    <location>
        <begin position="228"/>
        <end position="247"/>
    </location>
</feature>
<feature type="region of interest" description="Disordered" evidence="1">
    <location>
        <begin position="771"/>
        <end position="819"/>
    </location>
</feature>
<accession>A0AAD9W4D5</accession>
<dbReference type="InterPro" id="IPR021514">
    <property type="entry name" value="DUF3176"/>
</dbReference>
<keyword evidence="4" id="KW-1185">Reference proteome</keyword>
<feature type="transmembrane region" description="Helical" evidence="2">
    <location>
        <begin position="161"/>
        <end position="183"/>
    </location>
</feature>
<evidence type="ECO:0000313" key="3">
    <source>
        <dbReference type="EMBL" id="KAK2608241.1"/>
    </source>
</evidence>
<sequence length="819" mass="89773">MAASVGIELQQRSRVGDSTQPPRGEFSSNAASARSSLEIEPSHATANPDMKSHGMTATDKEIGTWSAKSSPTMEAGRSTDPDTPSWPFQEDHQPRHNQHPSGSRNARSPSHLSEVLQHWFLEILTILVAVLLIAAIIFLLAHYDRKTMPEWPFDINLNTVIALLSTFLRAAMLAAVAEIVGQIKWTWFTERTRPLHHLQDFDSASRSVLGSLRLLAVVLWNFGWTSAGLLGIAAALVTIASLAVGPFTQQALKTAMCPTLLPNARAEIPSANYVPGRSAYYRIGAGTFELEIDMKGAMIGGLTNPDGKDNEVEVSCASSNCTWEDYGTGATHASIGLCSACLDTTKYVSGPDKGGNLTLPDYEAFINYGPGGQYMWVGYSNLTWATDLFSEDFATAASVAISNFSMLLSSTSPCTKRPNSGFYDCPHKISQSDNQYFDGLGDYIATSCTLYPCMKEYRGRYRGGRYSEEIVRTKPALPNKQETSSYTYTWNYTAVRSPCILDDGDYFTNISNTSLASHIMNASTWYMPNNMSAAPHISGRTWANISLTNQLDNTVTNTSVPNACLYKMDGTYASAMSNQMSNSLFSGDCSYDSSQAGHINCGDSWWLAPLWGQMNATFESLDQAIEDFATTVTNKLRMTGNGPDVKLGDTPERSSTLGLVYESSTCTYFDQRWVSLPIILVLICAVLLLWIIVKNYTDPDQPVWKGSLLPLMFFGLHGPGGSSHDRRDGDGLNRSETFVRSNGRAAPELGRIRDEAGRMWVRFHGGKDPGFVDLGTPKNHRDAEASVSSLLADQGQSKRRSQWLDADIPPGRPRRGTIL</sequence>
<evidence type="ECO:0000256" key="1">
    <source>
        <dbReference type="SAM" id="MobiDB-lite"/>
    </source>
</evidence>
<reference evidence="3" key="1">
    <citation type="submission" date="2023-06" db="EMBL/GenBank/DDBJ databases">
        <authorList>
            <person name="Noh H."/>
        </authorList>
    </citation>
    <scope>NUCLEOTIDE SEQUENCE</scope>
    <source>
        <strain evidence="3">DUCC20226</strain>
    </source>
</reference>
<feature type="compositionally biased region" description="Polar residues" evidence="1">
    <location>
        <begin position="99"/>
        <end position="108"/>
    </location>
</feature>
<protein>
    <submittedName>
        <fullName evidence="3">Uncharacterized protein</fullName>
    </submittedName>
</protein>
<keyword evidence="2" id="KW-0472">Membrane</keyword>
<organism evidence="3 4">
    <name type="scientific">Phomopsis amygdali</name>
    <name type="common">Fusicoccum amygdali</name>
    <dbReference type="NCBI Taxonomy" id="1214568"/>
    <lineage>
        <taxon>Eukaryota</taxon>
        <taxon>Fungi</taxon>
        <taxon>Dikarya</taxon>
        <taxon>Ascomycota</taxon>
        <taxon>Pezizomycotina</taxon>
        <taxon>Sordariomycetes</taxon>
        <taxon>Sordariomycetidae</taxon>
        <taxon>Diaporthales</taxon>
        <taxon>Diaporthaceae</taxon>
        <taxon>Diaporthe</taxon>
    </lineage>
</organism>
<evidence type="ECO:0000313" key="4">
    <source>
        <dbReference type="Proteomes" id="UP001265746"/>
    </source>
</evidence>
<name>A0AAD9W4D5_PHOAM</name>
<keyword evidence="2" id="KW-1133">Transmembrane helix</keyword>
<keyword evidence="2" id="KW-0812">Transmembrane</keyword>
<gene>
    <name evidence="3" type="ORF">N8I77_006865</name>
</gene>
<feature type="region of interest" description="Disordered" evidence="1">
    <location>
        <begin position="1"/>
        <end position="108"/>
    </location>
</feature>